<sequence length="221" mass="23049">MRSFDEIFAMAAERHGGPAALEALLPVPVAPGELSRLPDDRWLSAFSFHVFTAGFSWKVVEAKWPGFETAFDGFDPGACSMMDDEALEAAARTGGIGHMGKARAIRDNALMLRALAAEHGSAGAAFAAWPGSDFAGLLLFLKARGARLGGNTGAYALRGLGKDGFVLSRDVTAALVREGVVAKAPGSKSAMAAVQRAFDAWAGESGRPLMQISRVLALGVG</sequence>
<dbReference type="InterPro" id="IPR011257">
    <property type="entry name" value="DNA_glycosylase"/>
</dbReference>
<reference evidence="1 2" key="1">
    <citation type="submission" date="2023-04" db="EMBL/GenBank/DDBJ databases">
        <title>Marinoamorphus aggregata gen. nov., sp. Nov., isolate from tissue of brittle star Ophioplocus japonicus.</title>
        <authorList>
            <person name="Kawano K."/>
            <person name="Sawayama S."/>
            <person name="Nakagawa S."/>
        </authorList>
    </citation>
    <scope>NUCLEOTIDE SEQUENCE [LARGE SCALE GENOMIC DNA]</scope>
    <source>
        <strain evidence="1 2">NKW23</strain>
    </source>
</reference>
<protein>
    <submittedName>
        <fullName evidence="1">DNA-3-methyladenine glycosylase I</fullName>
    </submittedName>
</protein>
<organism evidence="1 2">
    <name type="scientific">Paralimibaculum aggregatum</name>
    <dbReference type="NCBI Taxonomy" id="3036245"/>
    <lineage>
        <taxon>Bacteria</taxon>
        <taxon>Pseudomonadati</taxon>
        <taxon>Pseudomonadota</taxon>
        <taxon>Alphaproteobacteria</taxon>
        <taxon>Rhodobacterales</taxon>
        <taxon>Paracoccaceae</taxon>
        <taxon>Paralimibaculum</taxon>
    </lineage>
</organism>
<proteinExistence type="predicted"/>
<name>A0ABQ6LQK6_9RHOB</name>
<comment type="caution">
    <text evidence="1">The sequence shown here is derived from an EMBL/GenBank/DDBJ whole genome shotgun (WGS) entry which is preliminary data.</text>
</comment>
<dbReference type="PANTHER" id="PTHR30037">
    <property type="entry name" value="DNA-3-METHYLADENINE GLYCOSYLASE 1"/>
    <property type="match status" value="1"/>
</dbReference>
<dbReference type="EMBL" id="BSYI01000015">
    <property type="protein sequence ID" value="GMG83016.1"/>
    <property type="molecule type" value="Genomic_DNA"/>
</dbReference>
<dbReference type="Proteomes" id="UP001239909">
    <property type="component" value="Unassembled WGS sequence"/>
</dbReference>
<keyword evidence="2" id="KW-1185">Reference proteome</keyword>
<dbReference type="InterPro" id="IPR005019">
    <property type="entry name" value="Adenine_glyco"/>
</dbReference>
<gene>
    <name evidence="1" type="ORF">LNKW23_22290</name>
</gene>
<evidence type="ECO:0000313" key="1">
    <source>
        <dbReference type="EMBL" id="GMG83016.1"/>
    </source>
</evidence>
<accession>A0ABQ6LQK6</accession>
<evidence type="ECO:0000313" key="2">
    <source>
        <dbReference type="Proteomes" id="UP001239909"/>
    </source>
</evidence>
<dbReference type="SUPFAM" id="SSF48150">
    <property type="entry name" value="DNA-glycosylase"/>
    <property type="match status" value="1"/>
</dbReference>
<dbReference type="InterPro" id="IPR052891">
    <property type="entry name" value="DNA-3mA_glycosylase"/>
</dbReference>
<dbReference type="PANTHER" id="PTHR30037:SF3">
    <property type="entry name" value="BLR0857 PROTEIN"/>
    <property type="match status" value="1"/>
</dbReference>
<dbReference type="RefSeq" id="WP_285671810.1">
    <property type="nucleotide sequence ID" value="NZ_BSYI01000015.1"/>
</dbReference>
<dbReference type="Gene3D" id="1.10.340.30">
    <property type="entry name" value="Hypothetical protein, domain 2"/>
    <property type="match status" value="1"/>
</dbReference>
<dbReference type="Pfam" id="PF03352">
    <property type="entry name" value="Adenine_glyco"/>
    <property type="match status" value="1"/>
</dbReference>